<keyword evidence="2 4" id="KW-0863">Zinc-finger</keyword>
<feature type="compositionally biased region" description="Basic and acidic residues" evidence="5">
    <location>
        <begin position="210"/>
        <end position="231"/>
    </location>
</feature>
<dbReference type="PANTHER" id="PTHR47482:SF24">
    <property type="entry name" value="PROTEIN FAR1-RELATED SEQUENCE"/>
    <property type="match status" value="1"/>
</dbReference>
<keyword evidence="3" id="KW-0862">Zinc</keyword>
<name>A0A3L6QSR2_PANMI</name>
<dbReference type="InterPro" id="IPR007527">
    <property type="entry name" value="Znf_SWIM"/>
</dbReference>
<dbReference type="AlphaFoldDB" id="A0A3L6QSR2"/>
<accession>A0A3L6QSR2</accession>
<dbReference type="InterPro" id="IPR004330">
    <property type="entry name" value="FAR1_DNA_bnd_dom"/>
</dbReference>
<keyword evidence="8" id="KW-1185">Reference proteome</keyword>
<proteinExistence type="predicted"/>
<evidence type="ECO:0000256" key="5">
    <source>
        <dbReference type="SAM" id="MobiDB-lite"/>
    </source>
</evidence>
<dbReference type="GO" id="GO:0008270">
    <property type="term" value="F:zinc ion binding"/>
    <property type="evidence" value="ECO:0007669"/>
    <property type="project" value="UniProtKB-KW"/>
</dbReference>
<dbReference type="EMBL" id="PQIB02000011">
    <property type="protein sequence ID" value="RLM86579.1"/>
    <property type="molecule type" value="Genomic_DNA"/>
</dbReference>
<dbReference type="InterPro" id="IPR006564">
    <property type="entry name" value="Znf_PMZ"/>
</dbReference>
<feature type="compositionally biased region" description="Acidic residues" evidence="5">
    <location>
        <begin position="197"/>
        <end position="209"/>
    </location>
</feature>
<comment type="caution">
    <text evidence="7">The sequence shown here is derived from an EMBL/GenBank/DDBJ whole genome shotgun (WGS) entry which is preliminary data.</text>
</comment>
<dbReference type="PANTHER" id="PTHR47482">
    <property type="entry name" value="OS11G0632001 PROTEIN"/>
    <property type="match status" value="1"/>
</dbReference>
<evidence type="ECO:0000256" key="2">
    <source>
        <dbReference type="ARBA" id="ARBA00022771"/>
    </source>
</evidence>
<evidence type="ECO:0000313" key="8">
    <source>
        <dbReference type="Proteomes" id="UP000275267"/>
    </source>
</evidence>
<feature type="region of interest" description="Disordered" evidence="5">
    <location>
        <begin position="183"/>
        <end position="240"/>
    </location>
</feature>
<dbReference type="Pfam" id="PF03101">
    <property type="entry name" value="FAR1"/>
    <property type="match status" value="1"/>
</dbReference>
<sequence length="453" mass="51195">MRLASEPRRNEALAYEPLRSDALVGDPMPGVGELPMRLRVVLMVSDLLNYFEGGVGKINKLDLNRFPPEFDYDFLDESDANPPYCTQAEVGDIEHVPNQEPAAVSICNYLAVDGNNLAETTQDVQANADNTQELAIVEEIWSTPPVPYTGQIFSTKQEAREFYNSYAKRIRFSVRTGTLRLSEGHGRKTKEGKSAAESDDSNYEVGDSEPENKNEENDNEDGEKKKKLDGGKRRKREKMHHTDYKARMVVKLIGDRWHVIFFAPDHNHDLVVKSSMKKFMRSHKGIPKQEKDFIALFHGCNLSTGRIMQLMNEFYGSAQLVPYEAKDEFEKTAEYNVKPEGQFQYWLVPNNKSVYAYGKRTYLVTAIEDEGSYYCECSRFDRDGVICCHIMKIMTRLGVETIPNRFILKRWTQEAVPENENGNANAHVQADFITHGGNGGPTNKPGAGALSAP</sequence>
<evidence type="ECO:0000256" key="4">
    <source>
        <dbReference type="PROSITE-ProRule" id="PRU00325"/>
    </source>
</evidence>
<gene>
    <name evidence="7" type="ORF">C2845_PM04G10870</name>
</gene>
<evidence type="ECO:0000256" key="3">
    <source>
        <dbReference type="ARBA" id="ARBA00022833"/>
    </source>
</evidence>
<keyword evidence="1" id="KW-0479">Metal-binding</keyword>
<evidence type="ECO:0000313" key="7">
    <source>
        <dbReference type="EMBL" id="RLM86579.1"/>
    </source>
</evidence>
<evidence type="ECO:0000256" key="1">
    <source>
        <dbReference type="ARBA" id="ARBA00022723"/>
    </source>
</evidence>
<reference evidence="8" key="1">
    <citation type="journal article" date="2019" name="Nat. Commun.">
        <title>The genome of broomcorn millet.</title>
        <authorList>
            <person name="Zou C."/>
            <person name="Miki D."/>
            <person name="Li D."/>
            <person name="Tang Q."/>
            <person name="Xiao L."/>
            <person name="Rajput S."/>
            <person name="Deng P."/>
            <person name="Jia W."/>
            <person name="Huang R."/>
            <person name="Zhang M."/>
            <person name="Sun Y."/>
            <person name="Hu J."/>
            <person name="Fu X."/>
            <person name="Schnable P.S."/>
            <person name="Li F."/>
            <person name="Zhang H."/>
            <person name="Feng B."/>
            <person name="Zhu X."/>
            <person name="Liu R."/>
            <person name="Schnable J.C."/>
            <person name="Zhu J.-K."/>
            <person name="Zhang H."/>
        </authorList>
    </citation>
    <scope>NUCLEOTIDE SEQUENCE [LARGE SCALE GENOMIC DNA]</scope>
</reference>
<dbReference type="Pfam" id="PF04434">
    <property type="entry name" value="SWIM"/>
    <property type="match status" value="1"/>
</dbReference>
<feature type="compositionally biased region" description="Basic and acidic residues" evidence="5">
    <location>
        <begin position="183"/>
        <end position="196"/>
    </location>
</feature>
<feature type="region of interest" description="Disordered" evidence="5">
    <location>
        <begin position="431"/>
        <end position="453"/>
    </location>
</feature>
<protein>
    <recommendedName>
        <fullName evidence="6">SWIM-type domain-containing protein</fullName>
    </recommendedName>
</protein>
<organism evidence="7 8">
    <name type="scientific">Panicum miliaceum</name>
    <name type="common">Proso millet</name>
    <name type="synonym">Broomcorn millet</name>
    <dbReference type="NCBI Taxonomy" id="4540"/>
    <lineage>
        <taxon>Eukaryota</taxon>
        <taxon>Viridiplantae</taxon>
        <taxon>Streptophyta</taxon>
        <taxon>Embryophyta</taxon>
        <taxon>Tracheophyta</taxon>
        <taxon>Spermatophyta</taxon>
        <taxon>Magnoliopsida</taxon>
        <taxon>Liliopsida</taxon>
        <taxon>Poales</taxon>
        <taxon>Poaceae</taxon>
        <taxon>PACMAD clade</taxon>
        <taxon>Panicoideae</taxon>
        <taxon>Panicodae</taxon>
        <taxon>Paniceae</taxon>
        <taxon>Panicinae</taxon>
        <taxon>Panicum</taxon>
        <taxon>Panicum sect. Panicum</taxon>
    </lineage>
</organism>
<dbReference type="OrthoDB" id="1914915at2759"/>
<dbReference type="Proteomes" id="UP000275267">
    <property type="component" value="Unassembled WGS sequence"/>
</dbReference>
<dbReference type="SMART" id="SM00575">
    <property type="entry name" value="ZnF_PMZ"/>
    <property type="match status" value="1"/>
</dbReference>
<feature type="domain" description="SWIM-type" evidence="6">
    <location>
        <begin position="362"/>
        <end position="398"/>
    </location>
</feature>
<evidence type="ECO:0000259" key="6">
    <source>
        <dbReference type="PROSITE" id="PS50966"/>
    </source>
</evidence>
<dbReference type="PROSITE" id="PS50966">
    <property type="entry name" value="ZF_SWIM"/>
    <property type="match status" value="1"/>
</dbReference>